<feature type="region of interest" description="Disordered" evidence="1">
    <location>
        <begin position="871"/>
        <end position="900"/>
    </location>
</feature>
<evidence type="ECO:0000313" key="3">
    <source>
        <dbReference type="EMBL" id="KAK5950379.1"/>
    </source>
</evidence>
<dbReference type="Proteomes" id="UP001316803">
    <property type="component" value="Unassembled WGS sequence"/>
</dbReference>
<dbReference type="Pfam" id="PF10433">
    <property type="entry name" value="Beta-prop_RSE1_1st"/>
    <property type="match status" value="1"/>
</dbReference>
<feature type="domain" description="RSE1/DDB1/CPSF1 first beta-propeller" evidence="2">
    <location>
        <begin position="20"/>
        <end position="418"/>
    </location>
</feature>
<dbReference type="GO" id="GO:0006397">
    <property type="term" value="P:mRNA processing"/>
    <property type="evidence" value="ECO:0007669"/>
    <property type="project" value="UniProtKB-KW"/>
</dbReference>
<dbReference type="AlphaFoldDB" id="A0AAN8EA82"/>
<name>A0AAN8EA82_9EURO</name>
<dbReference type="Gene3D" id="2.130.10.10">
    <property type="entry name" value="YVTN repeat-like/Quinoprotein amine dehydrogenase"/>
    <property type="match status" value="2"/>
</dbReference>
<protein>
    <recommendedName>
        <fullName evidence="2">RSE1/DDB1/CPSF1 first beta-propeller domain-containing protein</fullName>
    </recommendedName>
</protein>
<evidence type="ECO:0000259" key="2">
    <source>
        <dbReference type="Pfam" id="PF10433"/>
    </source>
</evidence>
<dbReference type="InterPro" id="IPR015943">
    <property type="entry name" value="WD40/YVTN_repeat-like_dom_sf"/>
</dbReference>
<comment type="caution">
    <text evidence="3">The sequence shown here is derived from an EMBL/GenBank/DDBJ whole genome shotgun (WGS) entry which is preliminary data.</text>
</comment>
<dbReference type="InterPro" id="IPR050358">
    <property type="entry name" value="RSE1/DDB1/CFT1"/>
</dbReference>
<sequence length="1268" mass="140262">MDQDSTAGVLSQTLASSPCIKSILPARIRSPLLNDVVLVGHSSIHLREFMQSTALSNIIADLELGVQILSAKVISAEEYVLSTEDAILENGRDEIRYKIRGQPCDDSQPPQIVVLSTALGELVYVYAKTLLNGSVQFVHARRQILGDGYHWPRKYGKQLVVDPQSRALAVASAKNHFGIMALKDIDQIKDEIDSWDPRNPLTILPIKEQRFFKVDGVILRMDFLRSSVEEPDRVFLLLIIANQGVTRLLLYRWDKWRPLTTVKPQRCSGQPLPPEDAFPHLLIPSCKGTSFAIVSGQKIVFYDNVNAKSMRRHPVKIPKDNLPNDKLWVQYAKPFRHEEHKKRKEDIFLIREDGTLKTVVVTHTSSSQTSIAWEPGHLGMNVDTAVCALSAPPTVGGDILIACGDMTEGGVFHLAARQSPLRLQGLSNWSPIRDVVHIDRKAMSSMGHDHGIVLAATGLHENRAALTELRYGLEAHVVSSIAYNEADTIDRLWVVERHSERRILLVASHHEHTTILSYEIETAETIALDSQSCPQLCFNEPTLVACWLPGDVVLQITATQVNVLGASAEDQVHQLAQMRGDYACADVLAPRGLFVAVRREGTSLELVGGITVAKSEIEPELALLPGTLSIDYVPVDVKLADAGGRTICLCGSLHGHLHMSGIDPERGFTSAKTWSLSDFTRDLDDTHIASIATLSLNGARSVLVLCGLKNGRLMLFELVVPPAGSLDSAGLLLKHEQSLGTTAVVVKVEAETLMEDERTAYATCGSSLLRVHLHRTKYGLDYTIDRLVITDKARPSYIPAKINAIDRMGRLQSSENDDTVGLVICVVADEISFLRIGQTALMPRSIRAMHPTKHLVYSSLLRKCITSVQGRTASGADDDGEQQTERPSLHILDPNTAAEHETPLPKSRFFFGEKGEKIRVLLDWTPTDGTFHFDMIIIGSDHNATGRLSYMSANRMSQPKTGGSARLIATYPKKSISAVCAYGMSSLVVCAGRELKLLYLDIPTKRFQNQGEIELPSRATELRTKGSVIYVATSLHSFMLVREENGKLTLMESDEWASKARNIIPHGNGSTLVNLVSDHGSRLLNFSERPTKGTRPTFEARMPQAIDRLNPLKISSMDDQRGRFVATTVDGTVYLLTTLTEAEMKLLCFLEQLCEPIKYRLAKNMGILAQAMIKEKGAKLESLGRVPPSLGDTHARGDVLRRLLEPGPYNIHFLLQRRIKLEEEDAMVKLEDELESLKDVARPVLGSTEDVVEAVVVWLRRLLNVPSF</sequence>
<organism evidence="3 4">
    <name type="scientific">Knufia fluminis</name>
    <dbReference type="NCBI Taxonomy" id="191047"/>
    <lineage>
        <taxon>Eukaryota</taxon>
        <taxon>Fungi</taxon>
        <taxon>Dikarya</taxon>
        <taxon>Ascomycota</taxon>
        <taxon>Pezizomycotina</taxon>
        <taxon>Eurotiomycetes</taxon>
        <taxon>Chaetothyriomycetidae</taxon>
        <taxon>Chaetothyriales</taxon>
        <taxon>Trichomeriaceae</taxon>
        <taxon>Knufia</taxon>
    </lineage>
</organism>
<gene>
    <name evidence="3" type="ORF">OHC33_008598</name>
</gene>
<reference evidence="3 4" key="1">
    <citation type="submission" date="2022-12" db="EMBL/GenBank/DDBJ databases">
        <title>Genomic features and morphological characterization of a novel Knufia sp. strain isolated from spacecraft assembly facility.</title>
        <authorList>
            <person name="Teixeira M."/>
            <person name="Chander A.M."/>
            <person name="Stajich J.E."/>
            <person name="Venkateswaran K."/>
        </authorList>
    </citation>
    <scope>NUCLEOTIDE SEQUENCE [LARGE SCALE GENOMIC DNA]</scope>
    <source>
        <strain evidence="3 4">FJI-L2-BK-P2</strain>
    </source>
</reference>
<dbReference type="PANTHER" id="PTHR10644">
    <property type="entry name" value="DNA REPAIR/RNA PROCESSING CPSF FAMILY"/>
    <property type="match status" value="1"/>
</dbReference>
<keyword evidence="4" id="KW-1185">Reference proteome</keyword>
<dbReference type="InterPro" id="IPR018846">
    <property type="entry name" value="Beta-prop_RSE1/DDB1/CPSF1_1st"/>
</dbReference>
<evidence type="ECO:0000313" key="4">
    <source>
        <dbReference type="Proteomes" id="UP001316803"/>
    </source>
</evidence>
<proteinExistence type="predicted"/>
<evidence type="ECO:0000256" key="1">
    <source>
        <dbReference type="SAM" id="MobiDB-lite"/>
    </source>
</evidence>
<accession>A0AAN8EA82</accession>
<dbReference type="EMBL" id="JAKLMC020000027">
    <property type="protein sequence ID" value="KAK5950379.1"/>
    <property type="molecule type" value="Genomic_DNA"/>
</dbReference>